<keyword evidence="3" id="KW-1185">Reference proteome</keyword>
<evidence type="ECO:0000256" key="1">
    <source>
        <dbReference type="SAM" id="MobiDB-lite"/>
    </source>
</evidence>
<name>A0A843W1X6_COLES</name>
<evidence type="ECO:0000313" key="3">
    <source>
        <dbReference type="Proteomes" id="UP000652761"/>
    </source>
</evidence>
<evidence type="ECO:0000313" key="2">
    <source>
        <dbReference type="EMBL" id="MQM01337.1"/>
    </source>
</evidence>
<organism evidence="2 3">
    <name type="scientific">Colocasia esculenta</name>
    <name type="common">Wild taro</name>
    <name type="synonym">Arum esculentum</name>
    <dbReference type="NCBI Taxonomy" id="4460"/>
    <lineage>
        <taxon>Eukaryota</taxon>
        <taxon>Viridiplantae</taxon>
        <taxon>Streptophyta</taxon>
        <taxon>Embryophyta</taxon>
        <taxon>Tracheophyta</taxon>
        <taxon>Spermatophyta</taxon>
        <taxon>Magnoliopsida</taxon>
        <taxon>Liliopsida</taxon>
        <taxon>Araceae</taxon>
        <taxon>Aroideae</taxon>
        <taxon>Colocasieae</taxon>
        <taxon>Colocasia</taxon>
    </lineage>
</organism>
<feature type="compositionally biased region" description="Pro residues" evidence="1">
    <location>
        <begin position="37"/>
        <end position="46"/>
    </location>
</feature>
<accession>A0A843W1X6</accession>
<feature type="region of interest" description="Disordered" evidence="1">
    <location>
        <begin position="1"/>
        <end position="80"/>
    </location>
</feature>
<comment type="caution">
    <text evidence="2">The sequence shown here is derived from an EMBL/GenBank/DDBJ whole genome shotgun (WGS) entry which is preliminary data.</text>
</comment>
<feature type="compositionally biased region" description="Basic and acidic residues" evidence="1">
    <location>
        <begin position="21"/>
        <end position="35"/>
    </location>
</feature>
<gene>
    <name evidence="2" type="ORF">Taro_034093</name>
</gene>
<protein>
    <submittedName>
        <fullName evidence="2">Uncharacterized protein</fullName>
    </submittedName>
</protein>
<feature type="compositionally biased region" description="Basic residues" evidence="1">
    <location>
        <begin position="54"/>
        <end position="68"/>
    </location>
</feature>
<dbReference type="EMBL" id="NMUH01002662">
    <property type="protein sequence ID" value="MQM01337.1"/>
    <property type="molecule type" value="Genomic_DNA"/>
</dbReference>
<dbReference type="Proteomes" id="UP000652761">
    <property type="component" value="Unassembled WGS sequence"/>
</dbReference>
<feature type="compositionally biased region" description="Basic and acidic residues" evidence="1">
    <location>
        <begin position="1"/>
        <end position="12"/>
    </location>
</feature>
<reference evidence="2" key="1">
    <citation type="submission" date="2017-07" db="EMBL/GenBank/DDBJ databases">
        <title>Taro Niue Genome Assembly and Annotation.</title>
        <authorList>
            <person name="Atibalentja N."/>
            <person name="Keating K."/>
            <person name="Fields C.J."/>
        </authorList>
    </citation>
    <scope>NUCLEOTIDE SEQUENCE</scope>
    <source>
        <strain evidence="2">Niue_2</strain>
        <tissue evidence="2">Leaf</tissue>
    </source>
</reference>
<sequence length="80" mass="9103">MVELRSGRRVETEETPSASRARVDTSRGWTPERLEAPAPPALPPPWIREFRNPAKVRPRMNHKLKRTGTTRSDVKSTLVS</sequence>
<proteinExistence type="predicted"/>
<feature type="compositionally biased region" description="Polar residues" evidence="1">
    <location>
        <begin position="69"/>
        <end position="80"/>
    </location>
</feature>
<dbReference type="AlphaFoldDB" id="A0A843W1X6"/>